<evidence type="ECO:0000313" key="2">
    <source>
        <dbReference type="Proteomes" id="UP001172386"/>
    </source>
</evidence>
<sequence>MVDTARDRTTKMYGSKDSPGQTEILGAIEDEDEDWDKKQSSRRSTPLDRTPKATINERKPVSSTQRTLRENEKSPSIPSSGLWRKRRPSTDRPIDLSAPFAVTGTKKPPTWSRRSGSVWSEYSRGHEVNFGGGFFHMAGGRSPGGGLAFLQKHGSSGLSERLAILTRPHSPHLVTYRGCFESPSETYLVFEPMNMSLLQVSNALRLPTEQEVVAITSQLVEAVRNLASHDIVHGRLKLYNVLVSLDGQVKIFLDESCHRRSGDAVAQQRNVQDLGEILKELTTTVEVEEVLPSSARPAGYSPELLGFISEASRGDLETLAQVKPLPTSSHSGALTVPGLILEAAVGACRSRGAVLSRIHVVAIRVA</sequence>
<gene>
    <name evidence="1" type="ORF">H2198_006777</name>
</gene>
<name>A0ACC3A203_9EURO</name>
<protein>
    <submittedName>
        <fullName evidence="1">Uncharacterized protein</fullName>
    </submittedName>
</protein>
<comment type="caution">
    <text evidence="1">The sequence shown here is derived from an EMBL/GenBank/DDBJ whole genome shotgun (WGS) entry which is preliminary data.</text>
</comment>
<organism evidence="1 2">
    <name type="scientific">Neophaeococcomyces mojaviensis</name>
    <dbReference type="NCBI Taxonomy" id="3383035"/>
    <lineage>
        <taxon>Eukaryota</taxon>
        <taxon>Fungi</taxon>
        <taxon>Dikarya</taxon>
        <taxon>Ascomycota</taxon>
        <taxon>Pezizomycotina</taxon>
        <taxon>Eurotiomycetes</taxon>
        <taxon>Chaetothyriomycetidae</taxon>
        <taxon>Chaetothyriales</taxon>
        <taxon>Chaetothyriales incertae sedis</taxon>
        <taxon>Neophaeococcomyces</taxon>
    </lineage>
</organism>
<dbReference type="Proteomes" id="UP001172386">
    <property type="component" value="Unassembled WGS sequence"/>
</dbReference>
<evidence type="ECO:0000313" key="1">
    <source>
        <dbReference type="EMBL" id="KAJ9654158.1"/>
    </source>
</evidence>
<proteinExistence type="predicted"/>
<reference evidence="1" key="1">
    <citation type="submission" date="2022-10" db="EMBL/GenBank/DDBJ databases">
        <title>Culturing micro-colonial fungi from biological soil crusts in the Mojave desert and describing Neophaeococcomyces mojavensis, and introducing the new genera and species Taxawa tesnikishii.</title>
        <authorList>
            <person name="Kurbessoian T."/>
            <person name="Stajich J.E."/>
        </authorList>
    </citation>
    <scope>NUCLEOTIDE SEQUENCE</scope>
    <source>
        <strain evidence="1">JES_112</strain>
    </source>
</reference>
<dbReference type="EMBL" id="JAPDRQ010000130">
    <property type="protein sequence ID" value="KAJ9654158.1"/>
    <property type="molecule type" value="Genomic_DNA"/>
</dbReference>
<keyword evidence="2" id="KW-1185">Reference proteome</keyword>
<accession>A0ACC3A203</accession>